<reference evidence="2" key="2">
    <citation type="journal article" date="2015" name="Fish Shellfish Immunol.">
        <title>Early steps in the European eel (Anguilla anguilla)-Vibrio vulnificus interaction in the gills: Role of the RtxA13 toxin.</title>
        <authorList>
            <person name="Callol A."/>
            <person name="Pajuelo D."/>
            <person name="Ebbesson L."/>
            <person name="Teles M."/>
            <person name="MacKenzie S."/>
            <person name="Amaro C."/>
        </authorList>
    </citation>
    <scope>NUCLEOTIDE SEQUENCE</scope>
</reference>
<organism evidence="2">
    <name type="scientific">Anguilla anguilla</name>
    <name type="common">European freshwater eel</name>
    <name type="synonym">Muraena anguilla</name>
    <dbReference type="NCBI Taxonomy" id="7936"/>
    <lineage>
        <taxon>Eukaryota</taxon>
        <taxon>Metazoa</taxon>
        <taxon>Chordata</taxon>
        <taxon>Craniata</taxon>
        <taxon>Vertebrata</taxon>
        <taxon>Euteleostomi</taxon>
        <taxon>Actinopterygii</taxon>
        <taxon>Neopterygii</taxon>
        <taxon>Teleostei</taxon>
        <taxon>Anguilliformes</taxon>
        <taxon>Anguillidae</taxon>
        <taxon>Anguilla</taxon>
    </lineage>
</organism>
<proteinExistence type="predicted"/>
<feature type="region of interest" description="Disordered" evidence="1">
    <location>
        <begin position="1"/>
        <end position="28"/>
    </location>
</feature>
<accession>A0A0E9R6F1</accession>
<reference evidence="2" key="1">
    <citation type="submission" date="2014-11" db="EMBL/GenBank/DDBJ databases">
        <authorList>
            <person name="Amaro Gonzalez C."/>
        </authorList>
    </citation>
    <scope>NUCLEOTIDE SEQUENCE</scope>
</reference>
<evidence type="ECO:0000256" key="1">
    <source>
        <dbReference type="SAM" id="MobiDB-lite"/>
    </source>
</evidence>
<dbReference type="EMBL" id="GBXM01083873">
    <property type="protein sequence ID" value="JAH24704.1"/>
    <property type="molecule type" value="Transcribed_RNA"/>
</dbReference>
<evidence type="ECO:0000313" key="2">
    <source>
        <dbReference type="EMBL" id="JAH24704.1"/>
    </source>
</evidence>
<name>A0A0E9R6F1_ANGAN</name>
<dbReference type="AlphaFoldDB" id="A0A0E9R6F1"/>
<protein>
    <submittedName>
        <fullName evidence="2">Uncharacterized protein</fullName>
    </submittedName>
</protein>
<sequence length="66" mass="7364">MKVSSSSSSVMACSRGTMGRNPSARSNQRKLPILVRLIGKTSKWPPHSIKSPGFQVLMYWDMRPSL</sequence>